<evidence type="ECO:0000313" key="2">
    <source>
        <dbReference type="Proteomes" id="UP001320245"/>
    </source>
</evidence>
<dbReference type="SUPFAM" id="SSF69118">
    <property type="entry name" value="AhpD-like"/>
    <property type="match status" value="1"/>
</dbReference>
<comment type="caution">
    <text evidence="1">The sequence shown here is derived from an EMBL/GenBank/DDBJ whole genome shotgun (WGS) entry which is preliminary data.</text>
</comment>
<dbReference type="PANTHER" id="PTHR28180">
    <property type="entry name" value="CONSERVED MITOCHONDRIAL PROTEIN-RELATED"/>
    <property type="match status" value="1"/>
</dbReference>
<accession>A0AAN9UKR5</accession>
<organism evidence="1 2">
    <name type="scientific">Cytospora paraplurivora</name>
    <dbReference type="NCBI Taxonomy" id="2898453"/>
    <lineage>
        <taxon>Eukaryota</taxon>
        <taxon>Fungi</taxon>
        <taxon>Dikarya</taxon>
        <taxon>Ascomycota</taxon>
        <taxon>Pezizomycotina</taxon>
        <taxon>Sordariomycetes</taxon>
        <taxon>Sordariomycetidae</taxon>
        <taxon>Diaporthales</taxon>
        <taxon>Cytosporaceae</taxon>
        <taxon>Cytospora</taxon>
    </lineage>
</organism>
<dbReference type="PANTHER" id="PTHR28180:SF2">
    <property type="entry name" value="PEROXISOMAL PROTEIN 2"/>
    <property type="match status" value="1"/>
</dbReference>
<dbReference type="AlphaFoldDB" id="A0AAN9UKR5"/>
<dbReference type="EMBL" id="JAJSPL020000001">
    <property type="protein sequence ID" value="KAK7749820.1"/>
    <property type="molecule type" value="Genomic_DNA"/>
</dbReference>
<evidence type="ECO:0008006" key="3">
    <source>
        <dbReference type="Google" id="ProtNLM"/>
    </source>
</evidence>
<proteinExistence type="predicted"/>
<dbReference type="InterPro" id="IPR052999">
    <property type="entry name" value="PTS1_Protein"/>
</dbReference>
<name>A0AAN9UKR5_9PEZI</name>
<protein>
    <recommendedName>
        <fullName evidence="3">Carboxymuconolactone decarboxylase</fullName>
    </recommendedName>
</protein>
<keyword evidence="2" id="KW-1185">Reference proteome</keyword>
<gene>
    <name evidence="1" type="ORF">SLS53_000400</name>
</gene>
<dbReference type="Proteomes" id="UP001320245">
    <property type="component" value="Unassembled WGS sequence"/>
</dbReference>
<dbReference type="InterPro" id="IPR029032">
    <property type="entry name" value="AhpD-like"/>
</dbReference>
<evidence type="ECO:0000313" key="1">
    <source>
        <dbReference type="EMBL" id="KAK7749820.1"/>
    </source>
</evidence>
<reference evidence="1 2" key="1">
    <citation type="journal article" date="2023" name="PLoS ONE">
        <title>Cytospora paraplurivora sp. nov. isolated from orchards with fruit tree decline syndrome in Ontario, Canada.</title>
        <authorList>
            <person name="Ilyukhin E."/>
            <person name="Nguyen H.D.T."/>
            <person name="Castle A.J."/>
            <person name="Ellouze W."/>
        </authorList>
    </citation>
    <scope>NUCLEOTIDE SEQUENCE [LARGE SCALE GENOMIC DNA]</scope>
    <source>
        <strain evidence="1 2">FDS-564</strain>
    </source>
</reference>
<dbReference type="Gene3D" id="1.20.1290.10">
    <property type="entry name" value="AhpD-like"/>
    <property type="match status" value="1"/>
</dbReference>
<sequence length="266" mass="28786">MTETGTGPTVVTPELLDTLRGRVDLPEDVWYIVIATTLCVLNRPEEVPTVYRHAVAAAAAAGHHTGQGQNGVSLADHEQLRIARRIREALLKTVAIGGLPKSINALHELKQVVPAHLSDEPYGESPTNRRRDIYETPQSKILDRGEVFFNQCYGKVAERVRGNMDHSGTEDLGLAVRLTYSYLLSPTTVLSEAETSFVLIAGLIPQDVNPQLKGHLKGALNGGASVEQVRAVRQVAVDVCLAAGMRSLTGKDAPGGWGWRAEVQDL</sequence>